<dbReference type="InterPro" id="IPR036477">
    <property type="entry name" value="Formyl_transf_N_sf"/>
</dbReference>
<evidence type="ECO:0000259" key="6">
    <source>
        <dbReference type="Pfam" id="PF00551"/>
    </source>
</evidence>
<dbReference type="Pfam" id="PF02911">
    <property type="entry name" value="Formyl_trans_C"/>
    <property type="match status" value="1"/>
</dbReference>
<keyword evidence="9" id="KW-1185">Reference proteome</keyword>
<sequence length="305" mass="32676">MRIVFMGTPDFAVPCLRALLDAGHEVCGVYTQPDKPKGRGYTLTPPPVKVLAAAADVPVRQPKTLRTPEAAQELRRLHPDVIVVVAYGKILPKEILEIPKQGCVNVHASLLPAYRGAAPIQRAVLNGDAETGVTTMYMAEGLDTGDILLQKKTPIGENETSAQLHDRLSVLGAELLVETLAQLETLVPQAQGEASTPYAAMLDKSMSPIDWNQTAQEIHNQIRGLNPWPAASTVFGGKLLKIYDSRLVQTETGDCPGTVSPGFVVCCGGKTALQVTQVQPAGKKKMAASDFLRGHSLSGKIILPF</sequence>
<evidence type="ECO:0000313" key="9">
    <source>
        <dbReference type="Proteomes" id="UP001300604"/>
    </source>
</evidence>
<reference evidence="8" key="2">
    <citation type="submission" date="2024-06" db="EMBL/GenBank/DDBJ databases">
        <title>Caproicibacterium argilliputei sp. nov, a novel caproic acid producing anaerobic bacterium isolated from pit mud.</title>
        <authorList>
            <person name="Xia S."/>
        </authorList>
    </citation>
    <scope>NUCLEOTIDE SEQUENCE</scope>
    <source>
        <strain evidence="8">ZCY20-5</strain>
    </source>
</reference>
<comment type="function">
    <text evidence="5">Attaches a formyl group to the free amino group of methionyl-tRNA(fMet). The formyl group appears to play a dual role in the initiator identity of N-formylmethionyl-tRNA by promoting its recognition by IF2 and preventing the misappropriation of this tRNA by the elongation apparatus.</text>
</comment>
<protein>
    <recommendedName>
        <fullName evidence="2 5">Methionyl-tRNA formyltransferase</fullName>
        <ecNumber evidence="2 5">2.1.2.9</ecNumber>
    </recommendedName>
</protein>
<keyword evidence="4 5" id="KW-0648">Protein biosynthesis</keyword>
<proteinExistence type="inferred from homology"/>
<accession>A0AA97D8X6</accession>
<dbReference type="PANTHER" id="PTHR11138:SF5">
    <property type="entry name" value="METHIONYL-TRNA FORMYLTRANSFERASE, MITOCHONDRIAL"/>
    <property type="match status" value="1"/>
</dbReference>
<dbReference type="SUPFAM" id="SSF53328">
    <property type="entry name" value="Formyltransferase"/>
    <property type="match status" value="1"/>
</dbReference>
<dbReference type="EMBL" id="CP135996">
    <property type="protein sequence ID" value="WOC31041.1"/>
    <property type="molecule type" value="Genomic_DNA"/>
</dbReference>
<dbReference type="CDD" id="cd08646">
    <property type="entry name" value="FMT_core_Met-tRNA-FMT_N"/>
    <property type="match status" value="1"/>
</dbReference>
<dbReference type="PROSITE" id="PS00373">
    <property type="entry name" value="GART"/>
    <property type="match status" value="1"/>
</dbReference>
<dbReference type="EC" id="2.1.2.9" evidence="2 5"/>
<dbReference type="Gene3D" id="3.40.50.12230">
    <property type="match status" value="1"/>
</dbReference>
<dbReference type="Proteomes" id="UP001300604">
    <property type="component" value="Chromosome"/>
</dbReference>
<dbReference type="Pfam" id="PF00551">
    <property type="entry name" value="Formyl_trans_N"/>
    <property type="match status" value="1"/>
</dbReference>
<dbReference type="GO" id="GO:0004479">
    <property type="term" value="F:methionyl-tRNA formyltransferase activity"/>
    <property type="evidence" value="ECO:0007669"/>
    <property type="project" value="UniProtKB-UniRule"/>
</dbReference>
<gene>
    <name evidence="5 8" type="primary">fmt</name>
    <name evidence="8" type="ORF">PXC00_07290</name>
</gene>
<dbReference type="GO" id="GO:0005829">
    <property type="term" value="C:cytosol"/>
    <property type="evidence" value="ECO:0007669"/>
    <property type="project" value="TreeGrafter"/>
</dbReference>
<dbReference type="InterPro" id="IPR044135">
    <property type="entry name" value="Met-tRNA-FMT_C"/>
</dbReference>
<comment type="catalytic activity">
    <reaction evidence="5">
        <text>L-methionyl-tRNA(fMet) + (6R)-10-formyltetrahydrofolate = N-formyl-L-methionyl-tRNA(fMet) + (6S)-5,6,7,8-tetrahydrofolate + H(+)</text>
        <dbReference type="Rhea" id="RHEA:24380"/>
        <dbReference type="Rhea" id="RHEA-COMP:9952"/>
        <dbReference type="Rhea" id="RHEA-COMP:9953"/>
        <dbReference type="ChEBI" id="CHEBI:15378"/>
        <dbReference type="ChEBI" id="CHEBI:57453"/>
        <dbReference type="ChEBI" id="CHEBI:78530"/>
        <dbReference type="ChEBI" id="CHEBI:78844"/>
        <dbReference type="ChEBI" id="CHEBI:195366"/>
        <dbReference type="EC" id="2.1.2.9"/>
    </reaction>
</comment>
<dbReference type="AlphaFoldDB" id="A0AA97D8X6"/>
<dbReference type="HAMAP" id="MF_00182">
    <property type="entry name" value="Formyl_trans"/>
    <property type="match status" value="1"/>
</dbReference>
<dbReference type="SUPFAM" id="SSF50486">
    <property type="entry name" value="FMT C-terminal domain-like"/>
    <property type="match status" value="1"/>
</dbReference>
<feature type="domain" description="Formyl transferase N-terminal" evidence="6">
    <location>
        <begin position="1"/>
        <end position="180"/>
    </location>
</feature>
<feature type="domain" description="Formyl transferase C-terminal" evidence="7">
    <location>
        <begin position="202"/>
        <end position="295"/>
    </location>
</feature>
<feature type="binding site" evidence="5">
    <location>
        <begin position="109"/>
        <end position="112"/>
    </location>
    <ligand>
        <name>(6S)-5,6,7,8-tetrahydrofolate</name>
        <dbReference type="ChEBI" id="CHEBI:57453"/>
    </ligand>
</feature>
<dbReference type="NCBIfam" id="TIGR00460">
    <property type="entry name" value="fmt"/>
    <property type="match status" value="1"/>
</dbReference>
<evidence type="ECO:0000259" key="7">
    <source>
        <dbReference type="Pfam" id="PF02911"/>
    </source>
</evidence>
<evidence type="ECO:0000256" key="1">
    <source>
        <dbReference type="ARBA" id="ARBA00010699"/>
    </source>
</evidence>
<dbReference type="InterPro" id="IPR011034">
    <property type="entry name" value="Formyl_transferase-like_C_sf"/>
</dbReference>
<dbReference type="KEGG" id="carl:PXC00_07290"/>
<evidence type="ECO:0000256" key="5">
    <source>
        <dbReference type="HAMAP-Rule" id="MF_00182"/>
    </source>
</evidence>
<dbReference type="RefSeq" id="WP_275845017.1">
    <property type="nucleotide sequence ID" value="NZ_CP135996.1"/>
</dbReference>
<dbReference type="InterPro" id="IPR005794">
    <property type="entry name" value="Fmt"/>
</dbReference>
<dbReference type="InterPro" id="IPR005793">
    <property type="entry name" value="Formyl_trans_C"/>
</dbReference>
<evidence type="ECO:0000256" key="3">
    <source>
        <dbReference type="ARBA" id="ARBA00022679"/>
    </source>
</evidence>
<dbReference type="CDD" id="cd08704">
    <property type="entry name" value="Met_tRNA_FMT_C"/>
    <property type="match status" value="1"/>
</dbReference>
<comment type="similarity">
    <text evidence="1 5">Belongs to the Fmt family.</text>
</comment>
<keyword evidence="3 5" id="KW-0808">Transferase</keyword>
<dbReference type="InterPro" id="IPR002376">
    <property type="entry name" value="Formyl_transf_N"/>
</dbReference>
<organism evidence="8 9">
    <name type="scientific">Caproicibacterium argilliputei</name>
    <dbReference type="NCBI Taxonomy" id="3030016"/>
    <lineage>
        <taxon>Bacteria</taxon>
        <taxon>Bacillati</taxon>
        <taxon>Bacillota</taxon>
        <taxon>Clostridia</taxon>
        <taxon>Eubacteriales</taxon>
        <taxon>Oscillospiraceae</taxon>
        <taxon>Caproicibacterium</taxon>
    </lineage>
</organism>
<dbReference type="InterPro" id="IPR041711">
    <property type="entry name" value="Met-tRNA-FMT_N"/>
</dbReference>
<evidence type="ECO:0000256" key="4">
    <source>
        <dbReference type="ARBA" id="ARBA00022917"/>
    </source>
</evidence>
<dbReference type="FunFam" id="3.40.50.12230:FF:000001">
    <property type="entry name" value="Methionyl-tRNA formyltransferase"/>
    <property type="match status" value="1"/>
</dbReference>
<dbReference type="PANTHER" id="PTHR11138">
    <property type="entry name" value="METHIONYL-TRNA FORMYLTRANSFERASE"/>
    <property type="match status" value="1"/>
</dbReference>
<name>A0AA97D8X6_9FIRM</name>
<evidence type="ECO:0000256" key="2">
    <source>
        <dbReference type="ARBA" id="ARBA00012261"/>
    </source>
</evidence>
<dbReference type="InterPro" id="IPR001555">
    <property type="entry name" value="GART_AS"/>
</dbReference>
<evidence type="ECO:0000313" key="8">
    <source>
        <dbReference type="EMBL" id="WOC31041.1"/>
    </source>
</evidence>
<reference evidence="8" key="1">
    <citation type="submission" date="2023-09" db="EMBL/GenBank/DDBJ databases">
        <authorList>
            <person name="Zeng C."/>
        </authorList>
    </citation>
    <scope>NUCLEOTIDE SEQUENCE</scope>
    <source>
        <strain evidence="8">ZCY20-5</strain>
    </source>
</reference>